<dbReference type="EMBL" id="JAJHVV010000007">
    <property type="protein sequence ID" value="MCK6264215.1"/>
    <property type="molecule type" value="Genomic_DNA"/>
</dbReference>
<dbReference type="PANTHER" id="PTHR30087">
    <property type="entry name" value="INNER MEMBRANE PROTEIN"/>
    <property type="match status" value="1"/>
</dbReference>
<evidence type="ECO:0000313" key="3">
    <source>
        <dbReference type="Proteomes" id="UP001139559"/>
    </source>
</evidence>
<gene>
    <name evidence="2" type="ORF">KP803_13120</name>
</gene>
<dbReference type="PIRSF" id="PIRSF037004">
    <property type="entry name" value="UCP037004"/>
    <property type="match status" value="1"/>
</dbReference>
<sequence>MKNKLQIGISACVTGQQVRYDKSHKRSSFCMDELSDFVEFKPVCPEMAVGLPTPRPTIRQISVNEVIKVSRPDGSSDVTDAMTQFGQTHAQSNPQLAGFIFCAKSPSCGMERVKVYQEDGKGSVSKGIGLFAEQIMKNNPLLPCEENGRLNDQVIRENFITRIFTYQKWLDLAEEGITLHKLIEFHSAHKYLVMTHNIARYKALGKLLADPKEPIDVVEKQYIAMLMETLTIKATRKGHTNTLQHLQGYFKKHLCAQRREELTQEIESYRKGLTPLLVPLTLIKHYMLAYPNEYLDRQVYINPHPKSLRLRYGY</sequence>
<evidence type="ECO:0000259" key="1">
    <source>
        <dbReference type="Pfam" id="PF08349"/>
    </source>
</evidence>
<dbReference type="AlphaFoldDB" id="A0A9X2BIJ9"/>
<keyword evidence="3" id="KW-1185">Reference proteome</keyword>
<accession>A0A9X2BIJ9</accession>
<reference evidence="2" key="1">
    <citation type="submission" date="2021-11" db="EMBL/GenBank/DDBJ databases">
        <title>Vibrio ZSDE26 sp. nov. and Vibrio ZSDZ34 sp. nov., isolated from coastal seawater in Qingdao.</title>
        <authorList>
            <person name="Zhang P."/>
        </authorList>
    </citation>
    <scope>NUCLEOTIDE SEQUENCE</scope>
    <source>
        <strain evidence="2">ZSDE26</strain>
    </source>
</reference>
<dbReference type="InterPro" id="IPR017087">
    <property type="entry name" value="UCP037004"/>
</dbReference>
<name>A0A9X2BIJ9_9VIBR</name>
<proteinExistence type="predicted"/>
<protein>
    <submittedName>
        <fullName evidence="2">DUF523 and DUF1722 domain-containing protein</fullName>
    </submittedName>
</protein>
<dbReference type="InterPro" id="IPR007553">
    <property type="entry name" value="2-thiour_desulf"/>
</dbReference>
<evidence type="ECO:0000313" key="2">
    <source>
        <dbReference type="EMBL" id="MCK6264215.1"/>
    </source>
</evidence>
<dbReference type="Pfam" id="PF08349">
    <property type="entry name" value="DUF1722"/>
    <property type="match status" value="1"/>
</dbReference>
<feature type="domain" description="DUF1722" evidence="1">
    <location>
        <begin position="190"/>
        <end position="305"/>
    </location>
</feature>
<dbReference type="Proteomes" id="UP001139559">
    <property type="component" value="Unassembled WGS sequence"/>
</dbReference>
<dbReference type="InterPro" id="IPR013560">
    <property type="entry name" value="DUF1722"/>
</dbReference>
<dbReference type="Pfam" id="PF04463">
    <property type="entry name" value="2-thiour_desulf"/>
    <property type="match status" value="1"/>
</dbReference>
<organism evidence="2 3">
    <name type="scientific">Vibrio amylolyticus</name>
    <dbReference type="NCBI Taxonomy" id="2847292"/>
    <lineage>
        <taxon>Bacteria</taxon>
        <taxon>Pseudomonadati</taxon>
        <taxon>Pseudomonadota</taxon>
        <taxon>Gammaproteobacteria</taxon>
        <taxon>Vibrionales</taxon>
        <taxon>Vibrionaceae</taxon>
        <taxon>Vibrio</taxon>
    </lineage>
</organism>
<dbReference type="RefSeq" id="WP_248009286.1">
    <property type="nucleotide sequence ID" value="NZ_JAJHVV010000007.1"/>
</dbReference>
<comment type="caution">
    <text evidence="2">The sequence shown here is derived from an EMBL/GenBank/DDBJ whole genome shotgun (WGS) entry which is preliminary data.</text>
</comment>
<dbReference type="PANTHER" id="PTHR30087:SF0">
    <property type="entry name" value="INNER MEMBRANE PROTEIN"/>
    <property type="match status" value="1"/>
</dbReference>